<evidence type="ECO:0000256" key="6">
    <source>
        <dbReference type="HAMAP-Rule" id="MF_00821"/>
    </source>
</evidence>
<keyword evidence="2 6" id="KW-0813">Transport</keyword>
<dbReference type="Gene3D" id="3.10.420.10">
    <property type="entry name" value="SecB-like"/>
    <property type="match status" value="1"/>
</dbReference>
<dbReference type="Pfam" id="PF02556">
    <property type="entry name" value="SecB"/>
    <property type="match status" value="1"/>
</dbReference>
<sequence length="173" mass="19341">MAEETPTQTNGAADPAAAAPQIKQRVLAQFVRDLSFENVMAQKGVDGEVKPEIKVEVNLDARKRGAENQYEIITKLKVTSTNQGSDKTLFLLELEYSGVFEIEGVPEQQMHPYLMIECPRMTFPFIRRIVSDVTRDGGFPPLNLEQIDFVAIYRQQLALRAQQQAEAAKTADA</sequence>
<comment type="subcellular location">
    <subcellularLocation>
        <location evidence="6">Cytoplasm</location>
    </subcellularLocation>
</comment>
<evidence type="ECO:0000313" key="8">
    <source>
        <dbReference type="Proteomes" id="UP001200557"/>
    </source>
</evidence>
<evidence type="ECO:0000256" key="4">
    <source>
        <dbReference type="ARBA" id="ARBA00023010"/>
    </source>
</evidence>
<evidence type="ECO:0000256" key="5">
    <source>
        <dbReference type="ARBA" id="ARBA00023186"/>
    </source>
</evidence>
<dbReference type="Proteomes" id="UP001200557">
    <property type="component" value="Unassembled WGS sequence"/>
</dbReference>
<dbReference type="HAMAP" id="MF_00821">
    <property type="entry name" value="SecB"/>
    <property type="match status" value="1"/>
</dbReference>
<proteinExistence type="inferred from homology"/>
<evidence type="ECO:0000256" key="2">
    <source>
        <dbReference type="ARBA" id="ARBA00022448"/>
    </source>
</evidence>
<evidence type="ECO:0000256" key="3">
    <source>
        <dbReference type="ARBA" id="ARBA00022927"/>
    </source>
</evidence>
<dbReference type="PANTHER" id="PTHR36918">
    <property type="match status" value="1"/>
</dbReference>
<gene>
    <name evidence="6 7" type="primary">secB</name>
    <name evidence="7" type="ORF">L0664_10475</name>
</gene>
<name>A0ABS9CZJ2_9RHOB</name>
<accession>A0ABS9CZJ2</accession>
<dbReference type="InterPro" id="IPR003708">
    <property type="entry name" value="SecB"/>
</dbReference>
<comment type="function">
    <text evidence="6">One of the proteins required for the normal export of preproteins out of the cell cytoplasm. It is a molecular chaperone that binds to a subset of precursor proteins, maintaining them in a translocation-competent state. It also specifically binds to its receptor SecA.</text>
</comment>
<keyword evidence="5 6" id="KW-0143">Chaperone</keyword>
<keyword evidence="3 6" id="KW-0653">Protein transport</keyword>
<evidence type="ECO:0000256" key="1">
    <source>
        <dbReference type="ARBA" id="ARBA00009990"/>
    </source>
</evidence>
<dbReference type="RefSeq" id="WP_235225748.1">
    <property type="nucleotide sequence ID" value="NZ_JAKGAQ010000002.1"/>
</dbReference>
<comment type="subunit">
    <text evidence="6">Homotetramer, a dimer of dimers. One homotetramer interacts with 1 SecA dimer.</text>
</comment>
<protein>
    <recommendedName>
        <fullName evidence="6">Protein-export protein SecB</fullName>
    </recommendedName>
</protein>
<dbReference type="NCBIfam" id="TIGR00809">
    <property type="entry name" value="secB"/>
    <property type="match status" value="1"/>
</dbReference>
<dbReference type="SUPFAM" id="SSF54611">
    <property type="entry name" value="SecB-like"/>
    <property type="match status" value="1"/>
</dbReference>
<dbReference type="EMBL" id="JAKGAQ010000002">
    <property type="protein sequence ID" value="MCF2871488.1"/>
    <property type="molecule type" value="Genomic_DNA"/>
</dbReference>
<keyword evidence="4 6" id="KW-0811">Translocation</keyword>
<keyword evidence="6" id="KW-0963">Cytoplasm</keyword>
<keyword evidence="8" id="KW-1185">Reference proteome</keyword>
<organism evidence="7 8">
    <name type="scientific">Octadecabacter dasysiphoniae</name>
    <dbReference type="NCBI Taxonomy" id="2909341"/>
    <lineage>
        <taxon>Bacteria</taxon>
        <taxon>Pseudomonadati</taxon>
        <taxon>Pseudomonadota</taxon>
        <taxon>Alphaproteobacteria</taxon>
        <taxon>Rhodobacterales</taxon>
        <taxon>Roseobacteraceae</taxon>
        <taxon>Octadecabacter</taxon>
    </lineage>
</organism>
<dbReference type="PANTHER" id="PTHR36918:SF1">
    <property type="entry name" value="PROTEIN-EXPORT PROTEIN SECB"/>
    <property type="match status" value="1"/>
</dbReference>
<dbReference type="PRINTS" id="PR01594">
    <property type="entry name" value="SECBCHAPRONE"/>
</dbReference>
<dbReference type="NCBIfam" id="NF004392">
    <property type="entry name" value="PRK05751.1-3"/>
    <property type="match status" value="1"/>
</dbReference>
<comment type="similarity">
    <text evidence="1 6">Belongs to the SecB family.</text>
</comment>
<dbReference type="InterPro" id="IPR035958">
    <property type="entry name" value="SecB-like_sf"/>
</dbReference>
<comment type="caution">
    <text evidence="7">The sequence shown here is derived from an EMBL/GenBank/DDBJ whole genome shotgun (WGS) entry which is preliminary data.</text>
</comment>
<evidence type="ECO:0000313" key="7">
    <source>
        <dbReference type="EMBL" id="MCF2871488.1"/>
    </source>
</evidence>
<reference evidence="7 8" key="1">
    <citation type="submission" date="2022-01" db="EMBL/GenBank/DDBJ databases">
        <title>Octadecabacter sp. nov., isolated from a marine alga.</title>
        <authorList>
            <person name="Jin M.S."/>
            <person name="Kim H.M."/>
            <person name="Han D.M."/>
            <person name="Jung J.J."/>
            <person name="Jeon C.O."/>
        </authorList>
    </citation>
    <scope>NUCLEOTIDE SEQUENCE [LARGE SCALE GENOMIC DNA]</scope>
    <source>
        <strain evidence="7 8">G9-8</strain>
    </source>
</reference>